<keyword evidence="4 6" id="KW-0464">Manganese</keyword>
<protein>
    <recommendedName>
        <fullName evidence="2 6">Adenine deaminase</fullName>
        <shortName evidence="6">Adenase</shortName>
        <shortName evidence="6">Adenine aminase</shortName>
        <ecNumber evidence="2 6">3.5.4.2</ecNumber>
    </recommendedName>
</protein>
<dbReference type="SUPFAM" id="SSF51338">
    <property type="entry name" value="Composite domain of metallo-dependent hydrolases"/>
    <property type="match status" value="1"/>
</dbReference>
<reference evidence="9 10" key="1">
    <citation type="submission" date="2019-01" db="EMBL/GenBank/DDBJ databases">
        <title>Bacillus sp. M5HDSG1-1, whole genome shotgun sequence.</title>
        <authorList>
            <person name="Tuo L."/>
        </authorList>
    </citation>
    <scope>NUCLEOTIDE SEQUENCE [LARGE SCALE GENOMIC DNA]</scope>
    <source>
        <strain evidence="9 10">M5HDSG1-1</strain>
    </source>
</reference>
<evidence type="ECO:0000256" key="3">
    <source>
        <dbReference type="ARBA" id="ARBA00022801"/>
    </source>
</evidence>
<sequence length="569" mass="62858">MKVDLLIKEAMVYNSYFKQFTKGNAAVKDGKFFYIGIKGSETFEAEEIIDANGMYLVPGLIDIHLHIESTMVTPATFSYGLLKNGVTTIVPEPHEMANVFGIAGVKEMIKASKNYPLDMFYAIPSSVPATSMETTGGAIEIEDIEELLQTEDIKCLGEIMNYYDVISKPGGKTNQILAYITKNYPELIIEGHVPKLLDLELQMLAFAGVTSDHTHQTVEGMKERIAIGMFLEIQEKSMTNEVMNYLLEHQVDEHFCFVTDDVMADSLQNRGHLNVLLKKAIAMGMPPEKAIYACTYTPAARMRMYDRGAIAPGKLADFLLVSELNSFHIQKVYKKGKKVYDEAISYVQEASSRQFPDYFYESVSMGKLEEADFHVNLPQQDGNVICRTMNVKNGSTFTEEKHDELLVEAGKLQWETSAYGLLATFERYGKNGNSARGLIGGDILKKGAVATTYSHDNHNLLVLGQNKEDMVIAANAVIQQQGGICCVLDGEILANVPLPVGGILSEEPLAIISKQVEHLTATLHTLGYEHYNAIMSLSTLSLPVSPALKITDHGLIDVNKGKVVSLVVE</sequence>
<evidence type="ECO:0000256" key="1">
    <source>
        <dbReference type="ARBA" id="ARBA00006773"/>
    </source>
</evidence>
<dbReference type="InterPro" id="IPR011059">
    <property type="entry name" value="Metal-dep_hydrolase_composite"/>
</dbReference>
<organism evidence="9 10">
    <name type="scientific">Niallia taxi</name>
    <dbReference type="NCBI Taxonomy" id="2499688"/>
    <lineage>
        <taxon>Bacteria</taxon>
        <taxon>Bacillati</taxon>
        <taxon>Bacillota</taxon>
        <taxon>Bacilli</taxon>
        <taxon>Bacillales</taxon>
        <taxon>Bacillaceae</taxon>
        <taxon>Niallia</taxon>
    </lineage>
</organism>
<dbReference type="Gene3D" id="3.20.20.140">
    <property type="entry name" value="Metal-dependent hydrolases"/>
    <property type="match status" value="1"/>
</dbReference>
<evidence type="ECO:0000256" key="4">
    <source>
        <dbReference type="ARBA" id="ARBA00023211"/>
    </source>
</evidence>
<dbReference type="PANTHER" id="PTHR11113">
    <property type="entry name" value="N-ACETYLGLUCOSAMINE-6-PHOSPHATE DEACETYLASE"/>
    <property type="match status" value="1"/>
</dbReference>
<evidence type="ECO:0000256" key="6">
    <source>
        <dbReference type="HAMAP-Rule" id="MF_01518"/>
    </source>
</evidence>
<dbReference type="GO" id="GO:0006146">
    <property type="term" value="P:adenine catabolic process"/>
    <property type="evidence" value="ECO:0007669"/>
    <property type="project" value="InterPro"/>
</dbReference>
<gene>
    <name evidence="6" type="primary">ade</name>
    <name evidence="9" type="ORF">EM808_03155</name>
</gene>
<dbReference type="AlphaFoldDB" id="A0A3S2TWN5"/>
<dbReference type="Gene3D" id="2.30.40.10">
    <property type="entry name" value="Urease, subunit C, domain 1"/>
    <property type="match status" value="1"/>
</dbReference>
<evidence type="ECO:0000313" key="9">
    <source>
        <dbReference type="EMBL" id="RVT67490.1"/>
    </source>
</evidence>
<dbReference type="InterPro" id="IPR032466">
    <property type="entry name" value="Metal_Hydrolase"/>
</dbReference>
<dbReference type="HAMAP" id="MF_01518">
    <property type="entry name" value="Adenine_deamin"/>
    <property type="match status" value="1"/>
</dbReference>
<dbReference type="PANTHER" id="PTHR11113:SF2">
    <property type="entry name" value="ADENINE DEAMINASE"/>
    <property type="match status" value="1"/>
</dbReference>
<feature type="domain" description="Adenine deaminase C-terminal" evidence="8">
    <location>
        <begin position="396"/>
        <end position="561"/>
    </location>
</feature>
<dbReference type="RefSeq" id="WP_127735692.1">
    <property type="nucleotide sequence ID" value="NZ_CP196002.1"/>
</dbReference>
<keyword evidence="3 6" id="KW-0378">Hydrolase</keyword>
<dbReference type="Pfam" id="PF13382">
    <property type="entry name" value="Adenine_deam_C"/>
    <property type="match status" value="1"/>
</dbReference>
<dbReference type="InterPro" id="IPR006680">
    <property type="entry name" value="Amidohydro-rel"/>
</dbReference>
<dbReference type="InterPro" id="IPR026912">
    <property type="entry name" value="Adenine_deam_C"/>
</dbReference>
<name>A0A3S2TWN5_9BACI</name>
<comment type="cofactor">
    <cofactor evidence="6">
        <name>Mn(2+)</name>
        <dbReference type="ChEBI" id="CHEBI:29035"/>
    </cofactor>
</comment>
<dbReference type="Pfam" id="PF01979">
    <property type="entry name" value="Amidohydro_1"/>
    <property type="match status" value="1"/>
</dbReference>
<comment type="catalytic activity">
    <reaction evidence="5 6">
        <text>adenine + H2O + H(+) = hypoxanthine + NH4(+)</text>
        <dbReference type="Rhea" id="RHEA:23688"/>
        <dbReference type="ChEBI" id="CHEBI:15377"/>
        <dbReference type="ChEBI" id="CHEBI:15378"/>
        <dbReference type="ChEBI" id="CHEBI:16708"/>
        <dbReference type="ChEBI" id="CHEBI:17368"/>
        <dbReference type="ChEBI" id="CHEBI:28938"/>
        <dbReference type="EC" id="3.5.4.2"/>
    </reaction>
</comment>
<feature type="domain" description="Amidohydrolase-related" evidence="7">
    <location>
        <begin position="55"/>
        <end position="339"/>
    </location>
</feature>
<proteinExistence type="inferred from homology"/>
<dbReference type="SUPFAM" id="SSF51556">
    <property type="entry name" value="Metallo-dependent hydrolases"/>
    <property type="match status" value="1"/>
</dbReference>
<evidence type="ECO:0000259" key="7">
    <source>
        <dbReference type="Pfam" id="PF01979"/>
    </source>
</evidence>
<dbReference type="InterPro" id="IPR006679">
    <property type="entry name" value="Adenine_deam"/>
</dbReference>
<dbReference type="Proteomes" id="UP000288024">
    <property type="component" value="Unassembled WGS sequence"/>
</dbReference>
<keyword evidence="10" id="KW-1185">Reference proteome</keyword>
<dbReference type="EC" id="3.5.4.2" evidence="2 6"/>
<accession>A0A3S2TWN5</accession>
<dbReference type="GO" id="GO:0000034">
    <property type="term" value="F:adenine deaminase activity"/>
    <property type="evidence" value="ECO:0007669"/>
    <property type="project" value="UniProtKB-UniRule"/>
</dbReference>
<evidence type="ECO:0000313" key="10">
    <source>
        <dbReference type="Proteomes" id="UP000288024"/>
    </source>
</evidence>
<evidence type="ECO:0000259" key="8">
    <source>
        <dbReference type="Pfam" id="PF13382"/>
    </source>
</evidence>
<comment type="similarity">
    <text evidence="1 6">Belongs to the metallo-dependent hydrolases superfamily. Adenine deaminase family.</text>
</comment>
<evidence type="ECO:0000256" key="5">
    <source>
        <dbReference type="ARBA" id="ARBA00047720"/>
    </source>
</evidence>
<dbReference type="EMBL" id="RZTZ01000001">
    <property type="protein sequence ID" value="RVT67490.1"/>
    <property type="molecule type" value="Genomic_DNA"/>
</dbReference>
<evidence type="ECO:0000256" key="2">
    <source>
        <dbReference type="ARBA" id="ARBA00012782"/>
    </source>
</evidence>
<comment type="caution">
    <text evidence="9">The sequence shown here is derived from an EMBL/GenBank/DDBJ whole genome shotgun (WGS) entry which is preliminary data.</text>
</comment>